<proteinExistence type="predicted"/>
<sequence length="109" mass="12136">KLVELFHLFRPLLEQAYEELGYPAEDLDNAIVAALDQILSTPIPTTPIALTHESVHYKYADPKLEALPPIQKQLLRMGPDHTQKIQTKARGLREALLSGAAEPVPTDDE</sequence>
<comment type="caution">
    <text evidence="1">The sequence shown here is derived from an EMBL/GenBank/DDBJ whole genome shotgun (WGS) entry which is preliminary data.</text>
</comment>
<dbReference type="EMBL" id="LAZR01064023">
    <property type="protein sequence ID" value="KKK58357.1"/>
    <property type="molecule type" value="Genomic_DNA"/>
</dbReference>
<accession>A0A0F8WND5</accession>
<evidence type="ECO:0000313" key="1">
    <source>
        <dbReference type="EMBL" id="KKK58357.1"/>
    </source>
</evidence>
<protein>
    <recommendedName>
        <fullName evidence="2">DUF3014 domain-containing protein</fullName>
    </recommendedName>
</protein>
<feature type="non-terminal residue" evidence="1">
    <location>
        <position position="1"/>
    </location>
</feature>
<gene>
    <name evidence="1" type="ORF">LCGC14_3045230</name>
</gene>
<name>A0A0F8WND5_9ZZZZ</name>
<evidence type="ECO:0008006" key="2">
    <source>
        <dbReference type="Google" id="ProtNLM"/>
    </source>
</evidence>
<dbReference type="AlphaFoldDB" id="A0A0F8WND5"/>
<dbReference type="InterPro" id="IPR021382">
    <property type="entry name" value="DUF3014"/>
</dbReference>
<reference evidence="1" key="1">
    <citation type="journal article" date="2015" name="Nature">
        <title>Complex archaea that bridge the gap between prokaryotes and eukaryotes.</title>
        <authorList>
            <person name="Spang A."/>
            <person name="Saw J.H."/>
            <person name="Jorgensen S.L."/>
            <person name="Zaremba-Niedzwiedzka K."/>
            <person name="Martijn J."/>
            <person name="Lind A.E."/>
            <person name="van Eijk R."/>
            <person name="Schleper C."/>
            <person name="Guy L."/>
            <person name="Ettema T.J."/>
        </authorList>
    </citation>
    <scope>NUCLEOTIDE SEQUENCE</scope>
</reference>
<organism evidence="1">
    <name type="scientific">marine sediment metagenome</name>
    <dbReference type="NCBI Taxonomy" id="412755"/>
    <lineage>
        <taxon>unclassified sequences</taxon>
        <taxon>metagenomes</taxon>
        <taxon>ecological metagenomes</taxon>
    </lineage>
</organism>
<dbReference type="Pfam" id="PF11219">
    <property type="entry name" value="DUF3014"/>
    <property type="match status" value="1"/>
</dbReference>